<keyword evidence="2" id="KW-0067">ATP-binding</keyword>
<dbReference type="InterPro" id="IPR041222">
    <property type="entry name" value="PriA_3primeBD"/>
</dbReference>
<evidence type="ECO:0000256" key="2">
    <source>
        <dbReference type="ARBA" id="ARBA00022840"/>
    </source>
</evidence>
<reference evidence="5 6" key="1">
    <citation type="submission" date="2017-09" db="EMBL/GenBank/DDBJ databases">
        <title>Depth-based differentiation of microbial function through sediment-hosted aquifers and enrichment of novel symbionts in the deep terrestrial subsurface.</title>
        <authorList>
            <person name="Probst A.J."/>
            <person name="Ladd B."/>
            <person name="Jarett J.K."/>
            <person name="Geller-Mcgrath D.E."/>
            <person name="Sieber C.M."/>
            <person name="Emerson J.B."/>
            <person name="Anantharaman K."/>
            <person name="Thomas B.C."/>
            <person name="Malmstrom R."/>
            <person name="Stieglmeier M."/>
            <person name="Klingl A."/>
            <person name="Woyke T."/>
            <person name="Ryan C.M."/>
            <person name="Banfield J.F."/>
        </authorList>
    </citation>
    <scope>NUCLEOTIDE SEQUENCE [LARGE SCALE GENOMIC DNA]</scope>
    <source>
        <strain evidence="5">CG10_big_fil_rev_8_21_14_0_10_42_12</strain>
    </source>
</reference>
<dbReference type="GO" id="GO:0043138">
    <property type="term" value="F:3'-5' DNA helicase activity"/>
    <property type="evidence" value="ECO:0007669"/>
    <property type="project" value="TreeGrafter"/>
</dbReference>
<evidence type="ECO:0000313" key="6">
    <source>
        <dbReference type="Proteomes" id="UP000231333"/>
    </source>
</evidence>
<protein>
    <recommendedName>
        <fullName evidence="4">Primosomal protein N' 3' DNA-binding domain-containing protein</fullName>
    </recommendedName>
</protein>
<comment type="caution">
    <text evidence="5">The sequence shown here is derived from an EMBL/GenBank/DDBJ whole genome shotgun (WGS) entry which is preliminary data.</text>
</comment>
<dbReference type="GO" id="GO:0006302">
    <property type="term" value="P:double-strand break repair"/>
    <property type="evidence" value="ECO:0007669"/>
    <property type="project" value="TreeGrafter"/>
</dbReference>
<dbReference type="EMBL" id="PCXL01000013">
    <property type="protein sequence ID" value="PIR37913.1"/>
    <property type="molecule type" value="Genomic_DNA"/>
</dbReference>
<dbReference type="GO" id="GO:0005524">
    <property type="term" value="F:ATP binding"/>
    <property type="evidence" value="ECO:0007669"/>
    <property type="project" value="UniProtKB-KW"/>
</dbReference>
<proteinExistence type="predicted"/>
<sequence>MYIVRVIPVVKNISKEELSYFSTEKYDPGSVVKVPLRNKKVYGIVRGSENAKKMKAEVRDAPFEMRRLPARTTHKQIWSKAFTEAALHASSYFAHPLGVILNAIIPQKIFDHIKDIPESSIKPRKDNALPEKLAFQEGNERRSDHYRALVRESFARGESVFILVSNKTDGARLRADLSKGIEMYLVDFSRTLSQKDMVALYAKAREESHPMFIIGTSKFLSVDRNDVGTIIIERESSRAYKMLGRPYLDGRMWAEIYASKTGARIIYADSLLRVETIGRLDRNELQEHAQLKRRIELPTIVELVDMREKTTGIVRDLPALSETMRTTILTAHDAHEKVVIISARKGLSPATYCKDCGTMVACSICNAGMILHAGKKENFFLCHKCGERRSAQETCVKCDSWNLQAYGTGIEKVEKELKELLPSEGYVRLDKDTAPTLLRARDLFSQWQKHATVLLGTERILSFIDEAHMEVRATGIAGIDALFAIPDFRMYEKIFALIVHVASFTKDTLIIDTRNPEHPLFSAVVRNDLMSFYREELSLRKTLSYPPESVFIKVSLSGQKDEVLSELEDLKHTLDYQDGDIVIFPALVKKNKLYTMHMLIKVPWDKWPDEDLSQKLAHLPLKYSVKVDPDSLLS</sequence>
<evidence type="ECO:0000259" key="4">
    <source>
        <dbReference type="Pfam" id="PF17764"/>
    </source>
</evidence>
<feature type="domain" description="Primosomal protein N' 3' DNA-binding" evidence="4">
    <location>
        <begin position="24"/>
        <end position="106"/>
    </location>
</feature>
<dbReference type="Pfam" id="PF17764">
    <property type="entry name" value="PriA_3primeBD"/>
    <property type="match status" value="1"/>
</dbReference>
<evidence type="ECO:0000256" key="3">
    <source>
        <dbReference type="ARBA" id="ARBA00023125"/>
    </source>
</evidence>
<name>A0A2H0QUG1_9BACT</name>
<dbReference type="InterPro" id="IPR027417">
    <property type="entry name" value="P-loop_NTPase"/>
</dbReference>
<dbReference type="PANTHER" id="PTHR30580">
    <property type="entry name" value="PRIMOSOMAL PROTEIN N"/>
    <property type="match status" value="1"/>
</dbReference>
<keyword evidence="3" id="KW-0238">DNA-binding</keyword>
<dbReference type="AlphaFoldDB" id="A0A2H0QUG1"/>
<dbReference type="PANTHER" id="PTHR30580:SF0">
    <property type="entry name" value="PRIMOSOMAL PROTEIN N"/>
    <property type="match status" value="1"/>
</dbReference>
<evidence type="ECO:0000256" key="1">
    <source>
        <dbReference type="ARBA" id="ARBA00022741"/>
    </source>
</evidence>
<evidence type="ECO:0000313" key="5">
    <source>
        <dbReference type="EMBL" id="PIR37913.1"/>
    </source>
</evidence>
<dbReference type="GO" id="GO:0006270">
    <property type="term" value="P:DNA replication initiation"/>
    <property type="evidence" value="ECO:0007669"/>
    <property type="project" value="TreeGrafter"/>
</dbReference>
<dbReference type="Gene3D" id="3.40.1440.60">
    <property type="entry name" value="PriA, 3(prime) DNA-binding domain"/>
    <property type="match status" value="1"/>
</dbReference>
<dbReference type="InterPro" id="IPR042115">
    <property type="entry name" value="PriA_3primeBD_sf"/>
</dbReference>
<keyword evidence="1" id="KW-0547">Nucleotide-binding</keyword>
<dbReference type="Gene3D" id="3.40.50.300">
    <property type="entry name" value="P-loop containing nucleotide triphosphate hydrolases"/>
    <property type="match status" value="1"/>
</dbReference>
<dbReference type="Proteomes" id="UP000231333">
    <property type="component" value="Unassembled WGS sequence"/>
</dbReference>
<gene>
    <name evidence="5" type="ORF">COV34_02385</name>
</gene>
<accession>A0A2H0QUG1</accession>
<dbReference type="GO" id="GO:0006310">
    <property type="term" value="P:DNA recombination"/>
    <property type="evidence" value="ECO:0007669"/>
    <property type="project" value="TreeGrafter"/>
</dbReference>
<organism evidence="5 6">
    <name type="scientific">Candidatus Zambryskibacteria bacterium CG10_big_fil_rev_8_21_14_0_10_42_12</name>
    <dbReference type="NCBI Taxonomy" id="1975115"/>
    <lineage>
        <taxon>Bacteria</taxon>
        <taxon>Candidatus Zambryskiibacteriota</taxon>
    </lineage>
</organism>
<dbReference type="GO" id="GO:0003677">
    <property type="term" value="F:DNA binding"/>
    <property type="evidence" value="ECO:0007669"/>
    <property type="project" value="UniProtKB-KW"/>
</dbReference>